<comment type="caution">
    <text evidence="1">The sequence shown here is derived from an EMBL/GenBank/DDBJ whole genome shotgun (WGS) entry which is preliminary data.</text>
</comment>
<reference evidence="1 2" key="1">
    <citation type="submission" date="2024-08" db="EMBL/GenBank/DDBJ databases">
        <title>Gnathostoma spinigerum genome.</title>
        <authorList>
            <person name="Gonzalez-Bertolin B."/>
            <person name="Monzon S."/>
            <person name="Zaballos A."/>
            <person name="Jimenez P."/>
            <person name="Dekumyoy P."/>
            <person name="Varona S."/>
            <person name="Cuesta I."/>
            <person name="Sumanam S."/>
            <person name="Adisakwattana P."/>
            <person name="Gasser R.B."/>
            <person name="Hernandez-Gonzalez A."/>
            <person name="Young N.D."/>
            <person name="Perteguer M.J."/>
        </authorList>
    </citation>
    <scope>NUCLEOTIDE SEQUENCE [LARGE SCALE GENOMIC DNA]</scope>
    <source>
        <strain evidence="1">AL3</strain>
        <tissue evidence="1">Liver</tissue>
    </source>
</reference>
<evidence type="ECO:0000313" key="1">
    <source>
        <dbReference type="EMBL" id="MFH4981809.1"/>
    </source>
</evidence>
<sequence>MDSVHSSSRLQTKWSFHNRVEKPTLLTLLPVFVTVVSADISSVGKNFDVVFPVNNADYVMNSTISLEFIRYGGPKSSVDINIDYPLFTSKKGTVVRRVKRIYVHLVSRGQSKLISNDRGMV</sequence>
<accession>A0ABD6EPA7</accession>
<keyword evidence="2" id="KW-1185">Reference proteome</keyword>
<proteinExistence type="predicted"/>
<dbReference type="Proteomes" id="UP001608902">
    <property type="component" value="Unassembled WGS sequence"/>
</dbReference>
<protein>
    <submittedName>
        <fullName evidence="1">Uncharacterized protein</fullName>
    </submittedName>
</protein>
<evidence type="ECO:0000313" key="2">
    <source>
        <dbReference type="Proteomes" id="UP001608902"/>
    </source>
</evidence>
<organism evidence="1 2">
    <name type="scientific">Gnathostoma spinigerum</name>
    <dbReference type="NCBI Taxonomy" id="75299"/>
    <lineage>
        <taxon>Eukaryota</taxon>
        <taxon>Metazoa</taxon>
        <taxon>Ecdysozoa</taxon>
        <taxon>Nematoda</taxon>
        <taxon>Chromadorea</taxon>
        <taxon>Rhabditida</taxon>
        <taxon>Spirurina</taxon>
        <taxon>Gnathostomatomorpha</taxon>
        <taxon>Gnathostomatoidea</taxon>
        <taxon>Gnathostomatidae</taxon>
        <taxon>Gnathostoma</taxon>
    </lineage>
</organism>
<dbReference type="EMBL" id="JBGFUD010007931">
    <property type="protein sequence ID" value="MFH4981809.1"/>
    <property type="molecule type" value="Genomic_DNA"/>
</dbReference>
<name>A0ABD6EPA7_9BILA</name>
<dbReference type="AlphaFoldDB" id="A0ABD6EPA7"/>
<gene>
    <name evidence="1" type="ORF">AB6A40_008518</name>
</gene>